<dbReference type="Pfam" id="PF21750">
    <property type="entry name" value="DACNH"/>
    <property type="match status" value="1"/>
</dbReference>
<protein>
    <submittedName>
        <fullName evidence="2">Diadenylate cyclase</fullName>
    </submittedName>
</protein>
<gene>
    <name evidence="2" type="ORF">QWY28_22985</name>
</gene>
<dbReference type="Pfam" id="PF02457">
    <property type="entry name" value="DAC"/>
    <property type="match status" value="1"/>
</dbReference>
<keyword evidence="3" id="KW-1185">Reference proteome</keyword>
<dbReference type="PROSITE" id="PS51794">
    <property type="entry name" value="DAC"/>
    <property type="match status" value="1"/>
</dbReference>
<comment type="caution">
    <text evidence="2">The sequence shown here is derived from an EMBL/GenBank/DDBJ whole genome shotgun (WGS) entry which is preliminary data.</text>
</comment>
<dbReference type="EMBL" id="JAUHJQ010000030">
    <property type="protein sequence ID" value="MDN4175844.1"/>
    <property type="molecule type" value="Genomic_DNA"/>
</dbReference>
<accession>A0ABT8FMI1</accession>
<sequence>MKSHFMWGWQHHFRSSLDVASKYALRAIGAGVDPTAVLVGFRANDEARFDYCIEPEDEPIGQTDLTQVLARARAIFEADEDSEMFHTDPGVHESRQRYLRNRAQGQALCEALSNSDGGEGRTYFASQPRRIANYDVYAVVGVVTHRWERLDALQTRSRDHFDVTVSLPEAVIAELLSLANHAMALREPPQSIAWESSSDTADIVRAAAHRFVTAVAGLSGQWLGSQLYEHIDAVAAQPYEGRTGVGTIVLATNSQDSIREDVHLEVAFKHPVRISETRAFRKVLEMSGDNLHVMCDGEMVYGLGRVRNSYNSATERVFHMTVVGRGSWELSHDDSPLLTVNNTRPQLPRPRLSPEQFGDTVQRLFPEAGPDDIEALWTLAQTAADQEHGTMLVVHRAASGEAERLAPQALAIDPVHLTDEQLRAITNIDGAVLVSPDALCHAVGVILDGQATGDGDPARGARYNSAVRYRKAAGNDCLVIIVSEDGMIDLLPNLKPRVDRERVERAVQALEEASQGDIKFERFYRRREHVEALEFYLDEDQCARANSATDRVEDHRESRSLMRVYPGEFTADPEMDDSYFL</sequence>
<evidence type="ECO:0000313" key="2">
    <source>
        <dbReference type="EMBL" id="MDN4175844.1"/>
    </source>
</evidence>
<dbReference type="Gene3D" id="3.40.1700.10">
    <property type="entry name" value="DNA integrity scanning protein, DisA, N-terminal domain"/>
    <property type="match status" value="1"/>
</dbReference>
<dbReference type="Pfam" id="PF21752">
    <property type="entry name" value="DACNG"/>
    <property type="match status" value="1"/>
</dbReference>
<reference evidence="2" key="1">
    <citation type="submission" date="2023-06" db="EMBL/GenBank/DDBJ databases">
        <title>Draft genome sequence of Nocardioides sp. SOB77.</title>
        <authorList>
            <person name="Zhang G."/>
        </authorList>
    </citation>
    <scope>NUCLEOTIDE SEQUENCE</scope>
    <source>
        <strain evidence="2">SOB77</strain>
    </source>
</reference>
<name>A0ABT8FMI1_9ACTN</name>
<dbReference type="Proteomes" id="UP001168620">
    <property type="component" value="Unassembled WGS sequence"/>
</dbReference>
<evidence type="ECO:0000313" key="3">
    <source>
        <dbReference type="Proteomes" id="UP001168620"/>
    </source>
</evidence>
<dbReference type="InterPro" id="IPR048554">
    <property type="entry name" value="DACNG"/>
</dbReference>
<dbReference type="InterPro" id="IPR048555">
    <property type="entry name" value="DACNH"/>
</dbReference>
<dbReference type="InterPro" id="IPR036888">
    <property type="entry name" value="DNA_integrity_DisA_N_sf"/>
</dbReference>
<feature type="domain" description="DAC" evidence="1">
    <location>
        <begin position="347"/>
        <end position="502"/>
    </location>
</feature>
<dbReference type="SUPFAM" id="SSF143597">
    <property type="entry name" value="YojJ-like"/>
    <property type="match status" value="1"/>
</dbReference>
<proteinExistence type="predicted"/>
<evidence type="ECO:0000259" key="1">
    <source>
        <dbReference type="PROSITE" id="PS51794"/>
    </source>
</evidence>
<dbReference type="InterPro" id="IPR003390">
    <property type="entry name" value="DNA_integrity_scan_DisA_N"/>
</dbReference>
<dbReference type="RefSeq" id="WP_300955253.1">
    <property type="nucleotide sequence ID" value="NZ_JAUHJQ010000030.1"/>
</dbReference>
<organism evidence="2 3">
    <name type="scientific">Nocardioides oceani</name>
    <dbReference type="NCBI Taxonomy" id="3058369"/>
    <lineage>
        <taxon>Bacteria</taxon>
        <taxon>Bacillati</taxon>
        <taxon>Actinomycetota</taxon>
        <taxon>Actinomycetes</taxon>
        <taxon>Propionibacteriales</taxon>
        <taxon>Nocardioidaceae</taxon>
        <taxon>Nocardioides</taxon>
    </lineage>
</organism>